<sequence length="681" mass="77371">MRQYVLTLLFLLLPSFLFAQEESDTFQDVYNSLSDMDDFDEEGWTEAYDNLTAMAQMPQNINAATYEDLLAVPLLTEEQAVAIIYYRDLYGDLRSISELSLITALDPPRCKILSAIFYAEPIPNNAKGILKYPKSSLLMTLAVPTYERKGFKEGKYLGDKLSHSIRYQLKTNRLQIGLTASKDAGEQFFCGENRKGWDFYTGFARLKETGIMKDLIVGHYQVSIGMGLILNNGYRLSKTSLLLTQPSSKTSLRGHTSKMESNYLQGVASTIALWRRNATKNISLTPFLSWKYLDATMSDTEPPTISTIVSNGYHRTKEELMRRYATTQTVAGASLVYTSLPFRIGLNIVHIHLKDSLAPSKNQMYRRYYPEGKDFTDGSLSYSFITPKLQFSGETALGKAAKYNEKDKDGIALATANAIRWNFHQQWSAFALQRFYSYRHTPLLGRSFGDVSNCQNENGIYAGMMTTALRNITLSAYIDGSHHPWIRYGYDNSSRSWDTYLSAAYERKNLSATLKYRYREQATTETGSILPQFGSKINGTAQHTLRSTVKYTFGRFQSSSQLQGTFLPTSNDWGYLLSEGFGYQAIKWSLWLSITYFNTSDYLSRLYITDKSITYGATSCMLYGQGLRTNLLAKAIIIKGLQASVRCNILNYFDRDKISSSYQQIDSSSQTDLYFQLNWKF</sequence>
<protein>
    <submittedName>
        <fullName evidence="1">Uncharacterized protein</fullName>
    </submittedName>
</protein>
<dbReference type="Proteomes" id="UP000308886">
    <property type="component" value="Unassembled WGS sequence"/>
</dbReference>
<dbReference type="EMBL" id="SRZC01000011">
    <property type="protein sequence ID" value="TGX82228.1"/>
    <property type="molecule type" value="Genomic_DNA"/>
</dbReference>
<keyword evidence="2" id="KW-1185">Reference proteome</keyword>
<reference evidence="1" key="1">
    <citation type="submission" date="2019-04" db="EMBL/GenBank/DDBJ databases">
        <title>Microbes associate with the intestines of laboratory mice.</title>
        <authorList>
            <person name="Navarre W."/>
            <person name="Wong E."/>
            <person name="Huang K."/>
            <person name="Tropini C."/>
            <person name="Ng K."/>
            <person name="Yu B."/>
        </authorList>
    </citation>
    <scope>NUCLEOTIDE SEQUENCE</scope>
    <source>
        <strain evidence="1">NM73_A23</strain>
    </source>
</reference>
<name>A0AC61QQF4_9BACT</name>
<gene>
    <name evidence="1" type="ORF">E5358_07965</name>
</gene>
<accession>A0AC61QQF4</accession>
<organism evidence="1 2">
    <name type="scientific">Palleniella muris</name>
    <dbReference type="NCBI Taxonomy" id="3038145"/>
    <lineage>
        <taxon>Bacteria</taxon>
        <taxon>Pseudomonadati</taxon>
        <taxon>Bacteroidota</taxon>
        <taxon>Bacteroidia</taxon>
        <taxon>Bacteroidales</taxon>
        <taxon>Prevotellaceae</taxon>
        <taxon>Palleniella</taxon>
    </lineage>
</organism>
<evidence type="ECO:0000313" key="1">
    <source>
        <dbReference type="EMBL" id="TGX82228.1"/>
    </source>
</evidence>
<evidence type="ECO:0000313" key="2">
    <source>
        <dbReference type="Proteomes" id="UP000308886"/>
    </source>
</evidence>
<proteinExistence type="predicted"/>
<comment type="caution">
    <text evidence="1">The sequence shown here is derived from an EMBL/GenBank/DDBJ whole genome shotgun (WGS) entry which is preliminary data.</text>
</comment>